<dbReference type="Proteomes" id="UP000006380">
    <property type="component" value="Chromosome"/>
</dbReference>
<dbReference type="HOGENOM" id="CLU_174611_3_4_7"/>
<accession>A7GYH1</accession>
<reference evidence="1" key="1">
    <citation type="submission" date="2016-07" db="EMBL/GenBank/DDBJ databases">
        <title>Comparative genomics of the Campylobacter concisus group.</title>
        <authorList>
            <person name="Miller W.G."/>
            <person name="Yee E."/>
            <person name="Chapman M.H."/>
            <person name="Huynh S."/>
            <person name="Bono J.L."/>
            <person name="On S.L.W."/>
            <person name="StLeger J."/>
            <person name="Foster G."/>
            <person name="Parker C.T."/>
        </authorList>
    </citation>
    <scope>NUCLEOTIDE SEQUENCE</scope>
    <source>
        <strain evidence="1">525.92</strain>
    </source>
</reference>
<keyword evidence="2" id="KW-1185">Reference proteome</keyword>
<dbReference type="Gene3D" id="3.10.20.30">
    <property type="match status" value="1"/>
</dbReference>
<dbReference type="InterPro" id="IPR003749">
    <property type="entry name" value="ThiS/MoaD-like"/>
</dbReference>
<gene>
    <name evidence="1" type="primary">thiS</name>
    <name evidence="1" type="ORF">CCV52592_1865</name>
</gene>
<dbReference type="InterPro" id="IPR016155">
    <property type="entry name" value="Mopterin_synth/thiamin_S_b"/>
</dbReference>
<name>A7GYH1_CAMC5</name>
<proteinExistence type="predicted"/>
<dbReference type="Pfam" id="PF02597">
    <property type="entry name" value="ThiS"/>
    <property type="match status" value="1"/>
</dbReference>
<dbReference type="InterPro" id="IPR010035">
    <property type="entry name" value="Thi_S"/>
</dbReference>
<dbReference type="OrthoDB" id="5360414at2"/>
<dbReference type="InterPro" id="IPR012675">
    <property type="entry name" value="Beta-grasp_dom_sf"/>
</dbReference>
<dbReference type="PANTHER" id="PTHR34472:SF1">
    <property type="entry name" value="SULFUR CARRIER PROTEIN THIS"/>
    <property type="match status" value="1"/>
</dbReference>
<dbReference type="KEGG" id="ccv:CCV52592_1865"/>
<dbReference type="SUPFAM" id="SSF54285">
    <property type="entry name" value="MoaD/ThiS"/>
    <property type="match status" value="1"/>
</dbReference>
<dbReference type="EMBL" id="CP000767">
    <property type="protein sequence ID" value="EAU00095.1"/>
    <property type="molecule type" value="Genomic_DNA"/>
</dbReference>
<dbReference type="NCBIfam" id="TIGR01683">
    <property type="entry name" value="thiS"/>
    <property type="match status" value="1"/>
</dbReference>
<organism evidence="1 2">
    <name type="scientific">Campylobacter curvus (strain 525.92)</name>
    <dbReference type="NCBI Taxonomy" id="360105"/>
    <lineage>
        <taxon>Bacteria</taxon>
        <taxon>Pseudomonadati</taxon>
        <taxon>Campylobacterota</taxon>
        <taxon>Epsilonproteobacteria</taxon>
        <taxon>Campylobacterales</taxon>
        <taxon>Campylobacteraceae</taxon>
        <taxon>Campylobacter</taxon>
    </lineage>
</organism>
<dbReference type="PANTHER" id="PTHR34472">
    <property type="entry name" value="SULFUR CARRIER PROTEIN THIS"/>
    <property type="match status" value="1"/>
</dbReference>
<sequence>MLEVSLNGKILKLEYDMSVQEFLASLGFDMKFIALERDGEILAKTNWQDTMMSGGKRYEVVEFVGGG</sequence>
<evidence type="ECO:0000313" key="1">
    <source>
        <dbReference type="EMBL" id="EAU00095.1"/>
    </source>
</evidence>
<dbReference type="AlphaFoldDB" id="A7GYH1"/>
<dbReference type="RefSeq" id="WP_009650393.1">
    <property type="nucleotide sequence ID" value="NC_009715.2"/>
</dbReference>
<dbReference type="CDD" id="cd00565">
    <property type="entry name" value="Ubl_ThiS"/>
    <property type="match status" value="1"/>
</dbReference>
<dbReference type="STRING" id="360105.CCV52592_1865"/>
<protein>
    <submittedName>
        <fullName evidence="1">Thiamin biosynthesis protein</fullName>
    </submittedName>
</protein>
<evidence type="ECO:0000313" key="2">
    <source>
        <dbReference type="Proteomes" id="UP000006380"/>
    </source>
</evidence>